<feature type="region of interest" description="Disordered" evidence="1">
    <location>
        <begin position="99"/>
        <end position="122"/>
    </location>
</feature>
<dbReference type="EMBL" id="LFMY01000013">
    <property type="protein sequence ID" value="OKL56869.1"/>
    <property type="molecule type" value="Genomic_DNA"/>
</dbReference>
<evidence type="ECO:0000256" key="1">
    <source>
        <dbReference type="SAM" id="MobiDB-lite"/>
    </source>
</evidence>
<dbReference type="Proteomes" id="UP000214365">
    <property type="component" value="Unassembled WGS sequence"/>
</dbReference>
<evidence type="ECO:0000313" key="2">
    <source>
        <dbReference type="EMBL" id="OKL56869.1"/>
    </source>
</evidence>
<feature type="compositionally biased region" description="Polar residues" evidence="1">
    <location>
        <begin position="13"/>
        <end position="22"/>
    </location>
</feature>
<protein>
    <recommendedName>
        <fullName evidence="4">Zinc finger FYVE domain-containing protein 19</fullName>
    </recommendedName>
</protein>
<feature type="compositionally biased region" description="Acidic residues" evidence="1">
    <location>
        <begin position="278"/>
        <end position="291"/>
    </location>
</feature>
<dbReference type="AlphaFoldDB" id="A0A225AMQ4"/>
<feature type="compositionally biased region" description="Low complexity" evidence="1">
    <location>
        <begin position="306"/>
        <end position="324"/>
    </location>
</feature>
<feature type="region of interest" description="Disordered" evidence="1">
    <location>
        <begin position="1"/>
        <end position="28"/>
    </location>
</feature>
<evidence type="ECO:0008006" key="4">
    <source>
        <dbReference type="Google" id="ProtNLM"/>
    </source>
</evidence>
<feature type="region of interest" description="Disordered" evidence="1">
    <location>
        <begin position="305"/>
        <end position="359"/>
    </location>
</feature>
<feature type="compositionally biased region" description="Basic and acidic residues" evidence="1">
    <location>
        <begin position="1"/>
        <end position="10"/>
    </location>
</feature>
<sequence length="414" mass="46353">MAEAQKHREIPNGGNTRNNAPSVSARGAGDLSLLPEDLQKCSWDQLLEMFSSALREHEQIDKELQEQTMELLKIFEAWSQVTISRDEERSYRRFQTRMQHVQNSEHELEEKKKHSMSDAPNNQDERLLERLNALKPSTVQLERQKNLALNSNPSAASLFPEYTDSAADFTVARKLDNFARGSGSLLAEDDVIAPESLLDGDAIEDLLASLDDTQGPDLGVQLPTHTREEQGQKRGNTKDLLSGANEFIQHSSSSTGAGAEVKNPTREKAIPDFLQDREDNEQSSSDDEKDEVEAAKYVEDLLNELSANPPSESPPEAVETTTSEGINSNENNKDDDTLSTRLAALSLPSVPSDQPRKRNKRENAYPECCCICYDKPAVKCTDCEGDQLFCVRCWWEMHMDDGAESRHKAIKYNP</sequence>
<accession>A0A225AMQ4</accession>
<reference evidence="2 3" key="1">
    <citation type="submission" date="2015-06" db="EMBL/GenBank/DDBJ databases">
        <title>Talaromyces atroroseus IBT 11181 draft genome.</title>
        <authorList>
            <person name="Rasmussen K.B."/>
            <person name="Rasmussen S."/>
            <person name="Petersen B."/>
            <person name="Sicheritz-Ponten T."/>
            <person name="Mortensen U.H."/>
            <person name="Thrane U."/>
        </authorList>
    </citation>
    <scope>NUCLEOTIDE SEQUENCE [LARGE SCALE GENOMIC DNA]</scope>
    <source>
        <strain evidence="2 3">IBT 11181</strain>
    </source>
</reference>
<proteinExistence type="predicted"/>
<feature type="region of interest" description="Disordered" evidence="1">
    <location>
        <begin position="212"/>
        <end position="238"/>
    </location>
</feature>
<dbReference type="GeneID" id="31007592"/>
<keyword evidence="3" id="KW-1185">Reference proteome</keyword>
<feature type="region of interest" description="Disordered" evidence="1">
    <location>
        <begin position="270"/>
        <end position="292"/>
    </location>
</feature>
<comment type="caution">
    <text evidence="2">The sequence shown here is derived from an EMBL/GenBank/DDBJ whole genome shotgun (WGS) entry which is preliminary data.</text>
</comment>
<dbReference type="RefSeq" id="XP_020116990.1">
    <property type="nucleotide sequence ID" value="XM_020262730.1"/>
</dbReference>
<dbReference type="SUPFAM" id="SSF57845">
    <property type="entry name" value="B-box zinc-binding domain"/>
    <property type="match status" value="1"/>
</dbReference>
<organism evidence="2 3">
    <name type="scientific">Talaromyces atroroseus</name>
    <dbReference type="NCBI Taxonomy" id="1441469"/>
    <lineage>
        <taxon>Eukaryota</taxon>
        <taxon>Fungi</taxon>
        <taxon>Dikarya</taxon>
        <taxon>Ascomycota</taxon>
        <taxon>Pezizomycotina</taxon>
        <taxon>Eurotiomycetes</taxon>
        <taxon>Eurotiomycetidae</taxon>
        <taxon>Eurotiales</taxon>
        <taxon>Trichocomaceae</taxon>
        <taxon>Talaromyces</taxon>
        <taxon>Talaromyces sect. Trachyspermi</taxon>
    </lineage>
</organism>
<evidence type="ECO:0000313" key="3">
    <source>
        <dbReference type="Proteomes" id="UP000214365"/>
    </source>
</evidence>
<dbReference type="STRING" id="1441469.A0A225AMQ4"/>
<gene>
    <name evidence="2" type="ORF">UA08_07836</name>
</gene>
<name>A0A225AMQ4_TALAT</name>
<feature type="compositionally biased region" description="Basic and acidic residues" evidence="1">
    <location>
        <begin position="103"/>
        <end position="116"/>
    </location>
</feature>
<dbReference type="OrthoDB" id="5335351at2759"/>